<keyword evidence="2" id="KW-1185">Reference proteome</keyword>
<accession>A0ACC2RDN3</accession>
<dbReference type="EMBL" id="QTSX02007531">
    <property type="protein sequence ID" value="KAJ9048156.1"/>
    <property type="molecule type" value="Genomic_DNA"/>
</dbReference>
<sequence>MKYLLVFERECGDIINYVAIGAGSLLVVLGLGLLLANTRFKRLAEFVSTSFVTGAVVLGTGSLLHYNMVEASDKIAPALLALVGIVTLVVGLGSGLMVSFIPLLKYLGSFMLGMCGGFSALNLFAFVIHSDVVLLVCSVLMGVIVGWMTHVFKEPMEIVVVPCSGTLLLGLGTMGVLEGALLLTQSVPHAQYISYTVSKFQIIVSLLILLPNIYFHYRAYYLKREQFEVMGSMPSELALPKI</sequence>
<reference evidence="1" key="1">
    <citation type="submission" date="2022-04" db="EMBL/GenBank/DDBJ databases">
        <title>Genome of the entomopathogenic fungus Entomophthora muscae.</title>
        <authorList>
            <person name="Elya C."/>
            <person name="Lovett B.R."/>
            <person name="Lee E."/>
            <person name="Macias A.M."/>
            <person name="Hajek A.E."/>
            <person name="De Bivort B.L."/>
            <person name="Kasson M.T."/>
            <person name="De Fine Licht H.H."/>
            <person name="Stajich J.E."/>
        </authorList>
    </citation>
    <scope>NUCLEOTIDE SEQUENCE</scope>
    <source>
        <strain evidence="1">Berkeley</strain>
    </source>
</reference>
<protein>
    <submittedName>
        <fullName evidence="1">Uncharacterized protein</fullName>
    </submittedName>
</protein>
<proteinExistence type="predicted"/>
<dbReference type="Proteomes" id="UP001165960">
    <property type="component" value="Unassembled WGS sequence"/>
</dbReference>
<comment type="caution">
    <text evidence="1">The sequence shown here is derived from an EMBL/GenBank/DDBJ whole genome shotgun (WGS) entry which is preliminary data.</text>
</comment>
<name>A0ACC2RDN3_9FUNG</name>
<organism evidence="1 2">
    <name type="scientific">Entomophthora muscae</name>
    <dbReference type="NCBI Taxonomy" id="34485"/>
    <lineage>
        <taxon>Eukaryota</taxon>
        <taxon>Fungi</taxon>
        <taxon>Fungi incertae sedis</taxon>
        <taxon>Zoopagomycota</taxon>
        <taxon>Entomophthoromycotina</taxon>
        <taxon>Entomophthoromycetes</taxon>
        <taxon>Entomophthorales</taxon>
        <taxon>Entomophthoraceae</taxon>
        <taxon>Entomophthora</taxon>
    </lineage>
</organism>
<evidence type="ECO:0000313" key="2">
    <source>
        <dbReference type="Proteomes" id="UP001165960"/>
    </source>
</evidence>
<evidence type="ECO:0000313" key="1">
    <source>
        <dbReference type="EMBL" id="KAJ9048156.1"/>
    </source>
</evidence>
<gene>
    <name evidence="1" type="ORF">DSO57_1037861</name>
</gene>